<proteinExistence type="predicted"/>
<protein>
    <recommendedName>
        <fullName evidence="3">Addiction module toxin, HicA family</fullName>
    </recommendedName>
</protein>
<name>A0ABQ2R2Q5_9ACTN</name>
<dbReference type="InterPro" id="IPR038570">
    <property type="entry name" value="HicA_sf"/>
</dbReference>
<dbReference type="Gene3D" id="3.30.920.30">
    <property type="entry name" value="Hypothetical protein"/>
    <property type="match status" value="1"/>
</dbReference>
<evidence type="ECO:0000313" key="1">
    <source>
        <dbReference type="EMBL" id="GGQ05619.1"/>
    </source>
</evidence>
<accession>A0ABQ2R2Q5</accession>
<dbReference type="EMBL" id="BMQJ01000009">
    <property type="protein sequence ID" value="GGQ05619.1"/>
    <property type="molecule type" value="Genomic_DNA"/>
</dbReference>
<gene>
    <name evidence="1" type="ORF">GCM10010140_39920</name>
</gene>
<sequence length="102" mass="11922">MCPDRSEIRRMYGALEASPLSPGRSHAVPAISKGCPMTDGQFPPWPCSTAEMIRHLERNGFHRVRSRRRIKLRNDRGQPITMPRHRQLSEDTYYRIRHLIGR</sequence>
<keyword evidence="2" id="KW-1185">Reference proteome</keyword>
<dbReference type="Proteomes" id="UP000611554">
    <property type="component" value="Unassembled WGS sequence"/>
</dbReference>
<evidence type="ECO:0008006" key="3">
    <source>
        <dbReference type="Google" id="ProtNLM"/>
    </source>
</evidence>
<reference evidence="2" key="1">
    <citation type="journal article" date="2019" name="Int. J. Syst. Evol. Microbiol.">
        <title>The Global Catalogue of Microorganisms (GCM) 10K type strain sequencing project: providing services to taxonomists for standard genome sequencing and annotation.</title>
        <authorList>
            <consortium name="The Broad Institute Genomics Platform"/>
            <consortium name="The Broad Institute Genome Sequencing Center for Infectious Disease"/>
            <person name="Wu L."/>
            <person name="Ma J."/>
        </authorList>
    </citation>
    <scope>NUCLEOTIDE SEQUENCE [LARGE SCALE GENOMIC DNA]</scope>
    <source>
        <strain evidence="2">JCM 3115</strain>
    </source>
</reference>
<evidence type="ECO:0000313" key="2">
    <source>
        <dbReference type="Proteomes" id="UP000611554"/>
    </source>
</evidence>
<organism evidence="1 2">
    <name type="scientific">Streptosporangium pseudovulgare</name>
    <dbReference type="NCBI Taxonomy" id="35765"/>
    <lineage>
        <taxon>Bacteria</taxon>
        <taxon>Bacillati</taxon>
        <taxon>Actinomycetota</taxon>
        <taxon>Actinomycetes</taxon>
        <taxon>Streptosporangiales</taxon>
        <taxon>Streptosporangiaceae</taxon>
        <taxon>Streptosporangium</taxon>
    </lineage>
</organism>
<comment type="caution">
    <text evidence="1">The sequence shown here is derived from an EMBL/GenBank/DDBJ whole genome shotgun (WGS) entry which is preliminary data.</text>
</comment>